<sequence length="199" mass="22249">MVDVDTSRLTVRPLGPDTWEAWDALAARHNGVFGGCWCTWFHTMVSEKPRDADANHALKEQWVRGGRSHAAVVFDGEEAVAWAQYGPPAELPNIRHRKEYEEGLVSPPDYRVTCFFVDRRYRRQGVAEVALRGVVDLVAQAGGGVLEGYPHDLTGSTKKVSSSFLYSTTRSMFERVGFELERTKGEKNTVMRLVVPPAP</sequence>
<dbReference type="PROSITE" id="PS51186">
    <property type="entry name" value="GNAT"/>
    <property type="match status" value="1"/>
</dbReference>
<dbReference type="Pfam" id="PF00583">
    <property type="entry name" value="Acetyltransf_1"/>
    <property type="match status" value="1"/>
</dbReference>
<dbReference type="RefSeq" id="WP_204130348.1">
    <property type="nucleotide sequence ID" value="NZ_JAFDVD010000007.1"/>
</dbReference>
<dbReference type="InterPro" id="IPR016181">
    <property type="entry name" value="Acyl_CoA_acyltransferase"/>
</dbReference>
<proteinExistence type="predicted"/>
<keyword evidence="3" id="KW-1185">Reference proteome</keyword>
<dbReference type="SUPFAM" id="SSF55729">
    <property type="entry name" value="Acyl-CoA N-acyltransferases (Nat)"/>
    <property type="match status" value="1"/>
</dbReference>
<comment type="caution">
    <text evidence="2">The sequence shown here is derived from an EMBL/GenBank/DDBJ whole genome shotgun (WGS) entry which is preliminary data.</text>
</comment>
<gene>
    <name evidence="2" type="ORF">JQN70_05605</name>
</gene>
<reference evidence="2" key="1">
    <citation type="submission" date="2021-02" db="EMBL/GenBank/DDBJ databases">
        <title>Phycicoccus sp. MQZ13P-5T, whole genome shotgun sequence.</title>
        <authorList>
            <person name="Tuo L."/>
        </authorList>
    </citation>
    <scope>NUCLEOTIDE SEQUENCE</scope>
    <source>
        <strain evidence="2">MQZ13P-5</strain>
    </source>
</reference>
<accession>A0ABS2CJ02</accession>
<dbReference type="EMBL" id="JAFDVD010000007">
    <property type="protein sequence ID" value="MBM6399852.1"/>
    <property type="molecule type" value="Genomic_DNA"/>
</dbReference>
<evidence type="ECO:0000313" key="3">
    <source>
        <dbReference type="Proteomes" id="UP001430172"/>
    </source>
</evidence>
<organism evidence="2 3">
    <name type="scientific">Phycicoccus sonneratiae</name>
    <dbReference type="NCBI Taxonomy" id="2807628"/>
    <lineage>
        <taxon>Bacteria</taxon>
        <taxon>Bacillati</taxon>
        <taxon>Actinomycetota</taxon>
        <taxon>Actinomycetes</taxon>
        <taxon>Micrococcales</taxon>
        <taxon>Intrasporangiaceae</taxon>
        <taxon>Phycicoccus</taxon>
    </lineage>
</organism>
<evidence type="ECO:0000313" key="2">
    <source>
        <dbReference type="EMBL" id="MBM6399852.1"/>
    </source>
</evidence>
<dbReference type="Gene3D" id="3.40.630.30">
    <property type="match status" value="1"/>
</dbReference>
<feature type="domain" description="N-acetyltransferase" evidence="1">
    <location>
        <begin position="9"/>
        <end position="196"/>
    </location>
</feature>
<name>A0ABS2CJ02_9MICO</name>
<evidence type="ECO:0000259" key="1">
    <source>
        <dbReference type="PROSITE" id="PS51186"/>
    </source>
</evidence>
<protein>
    <submittedName>
        <fullName evidence="2">GNAT family N-acetyltransferase</fullName>
    </submittedName>
</protein>
<dbReference type="InterPro" id="IPR000182">
    <property type="entry name" value="GNAT_dom"/>
</dbReference>
<dbReference type="Proteomes" id="UP001430172">
    <property type="component" value="Unassembled WGS sequence"/>
</dbReference>